<comment type="similarity">
    <text evidence="1">Belongs to the Nudix hydrolase family.</text>
</comment>
<dbReference type="Gene3D" id="3.90.79.10">
    <property type="entry name" value="Nucleoside Triphosphate Pyrophosphohydrolase"/>
    <property type="match status" value="1"/>
</dbReference>
<dbReference type="PROSITE" id="PS00893">
    <property type="entry name" value="NUDIX_BOX"/>
    <property type="match status" value="1"/>
</dbReference>
<comment type="caution">
    <text evidence="4">The sequence shown here is derived from an EMBL/GenBank/DDBJ whole genome shotgun (WGS) entry which is preliminary data.</text>
</comment>
<reference evidence="4" key="1">
    <citation type="submission" date="2022-09" db="EMBL/GenBank/DDBJ databases">
        <title>Eubacterium sp. LFL-14 isolated from human feces.</title>
        <authorList>
            <person name="Liu F."/>
        </authorList>
    </citation>
    <scope>NUCLEOTIDE SEQUENCE</scope>
    <source>
        <strain evidence="4">LFL-14</strain>
    </source>
</reference>
<evidence type="ECO:0000313" key="4">
    <source>
        <dbReference type="EMBL" id="MCT7400029.1"/>
    </source>
</evidence>
<gene>
    <name evidence="4" type="ORF">N5B56_13255</name>
</gene>
<evidence type="ECO:0000256" key="2">
    <source>
        <dbReference type="ARBA" id="ARBA00022801"/>
    </source>
</evidence>
<evidence type="ECO:0000313" key="5">
    <source>
        <dbReference type="Proteomes" id="UP001431199"/>
    </source>
</evidence>
<sequence length="162" mass="18488">MAELWDAYNKNFNKIENKTLIRGESIPDGAYHLVSEIVVKHTDGSYLLMQRDFRKHHGGKWKLTAGGSALQGEDELEAAVRELKEETGLSGEMKEIGRAVRHDHHSFYVVYLCEADFEKDSIVLQEGETIGYKWVDKETMFKLDGNELASSRTLEIVKKLDL</sequence>
<dbReference type="InterPro" id="IPR015797">
    <property type="entry name" value="NUDIX_hydrolase-like_dom_sf"/>
</dbReference>
<organism evidence="4 5">
    <name type="scientific">Eubacterium album</name>
    <dbReference type="NCBI Taxonomy" id="2978477"/>
    <lineage>
        <taxon>Bacteria</taxon>
        <taxon>Bacillati</taxon>
        <taxon>Bacillota</taxon>
        <taxon>Clostridia</taxon>
        <taxon>Eubacteriales</taxon>
        <taxon>Eubacteriaceae</taxon>
        <taxon>Eubacterium</taxon>
    </lineage>
</organism>
<evidence type="ECO:0000256" key="1">
    <source>
        <dbReference type="ARBA" id="ARBA00005582"/>
    </source>
</evidence>
<evidence type="ECO:0000259" key="3">
    <source>
        <dbReference type="PROSITE" id="PS51462"/>
    </source>
</evidence>
<dbReference type="RefSeq" id="WP_118565269.1">
    <property type="nucleotide sequence ID" value="NZ_JAODBU010000016.1"/>
</dbReference>
<dbReference type="CDD" id="cd04693">
    <property type="entry name" value="NUDIX_Hydrolase"/>
    <property type="match status" value="1"/>
</dbReference>
<dbReference type="PANTHER" id="PTHR43736:SF1">
    <property type="entry name" value="DIHYDRONEOPTERIN TRIPHOSPHATE DIPHOSPHATASE"/>
    <property type="match status" value="1"/>
</dbReference>
<dbReference type="Pfam" id="PF00293">
    <property type="entry name" value="NUDIX"/>
    <property type="match status" value="1"/>
</dbReference>
<dbReference type="Proteomes" id="UP001431199">
    <property type="component" value="Unassembled WGS sequence"/>
</dbReference>
<accession>A0ABT2M3C5</accession>
<dbReference type="PANTHER" id="PTHR43736">
    <property type="entry name" value="ADP-RIBOSE PYROPHOSPHATASE"/>
    <property type="match status" value="1"/>
</dbReference>
<keyword evidence="2 4" id="KW-0378">Hydrolase</keyword>
<dbReference type="PROSITE" id="PS51462">
    <property type="entry name" value="NUDIX"/>
    <property type="match status" value="1"/>
</dbReference>
<dbReference type="InterPro" id="IPR000086">
    <property type="entry name" value="NUDIX_hydrolase_dom"/>
</dbReference>
<name>A0ABT2M3C5_9FIRM</name>
<dbReference type="GO" id="GO:0016787">
    <property type="term" value="F:hydrolase activity"/>
    <property type="evidence" value="ECO:0007669"/>
    <property type="project" value="UniProtKB-KW"/>
</dbReference>
<dbReference type="SUPFAM" id="SSF55811">
    <property type="entry name" value="Nudix"/>
    <property type="match status" value="1"/>
</dbReference>
<keyword evidence="5" id="KW-1185">Reference proteome</keyword>
<proteinExistence type="inferred from homology"/>
<protein>
    <submittedName>
        <fullName evidence="4">NUDIX hydrolase</fullName>
    </submittedName>
</protein>
<feature type="domain" description="Nudix hydrolase" evidence="3">
    <location>
        <begin position="30"/>
        <end position="161"/>
    </location>
</feature>
<dbReference type="InterPro" id="IPR020084">
    <property type="entry name" value="NUDIX_hydrolase_CS"/>
</dbReference>
<dbReference type="EMBL" id="JAODBU010000016">
    <property type="protein sequence ID" value="MCT7400029.1"/>
    <property type="molecule type" value="Genomic_DNA"/>
</dbReference>